<gene>
    <name evidence="2" type="ORF">RFI_19904</name>
</gene>
<evidence type="ECO:0000313" key="3">
    <source>
        <dbReference type="Proteomes" id="UP000023152"/>
    </source>
</evidence>
<feature type="region of interest" description="Disordered" evidence="1">
    <location>
        <begin position="47"/>
        <end position="67"/>
    </location>
</feature>
<accession>X6MTY1</accession>
<reference evidence="2 3" key="1">
    <citation type="journal article" date="2013" name="Curr. Biol.">
        <title>The Genome of the Foraminiferan Reticulomyxa filosa.</title>
        <authorList>
            <person name="Glockner G."/>
            <person name="Hulsmann N."/>
            <person name="Schleicher M."/>
            <person name="Noegel A.A."/>
            <person name="Eichinger L."/>
            <person name="Gallinger C."/>
            <person name="Pawlowski J."/>
            <person name="Sierra R."/>
            <person name="Euteneuer U."/>
            <person name="Pillet L."/>
            <person name="Moustafa A."/>
            <person name="Platzer M."/>
            <person name="Groth M."/>
            <person name="Szafranski K."/>
            <person name="Schliwa M."/>
        </authorList>
    </citation>
    <scope>NUCLEOTIDE SEQUENCE [LARGE SCALE GENOMIC DNA]</scope>
</reference>
<evidence type="ECO:0000313" key="2">
    <source>
        <dbReference type="EMBL" id="ETO17418.1"/>
    </source>
</evidence>
<keyword evidence="3" id="KW-1185">Reference proteome</keyword>
<organism evidence="2 3">
    <name type="scientific">Reticulomyxa filosa</name>
    <dbReference type="NCBI Taxonomy" id="46433"/>
    <lineage>
        <taxon>Eukaryota</taxon>
        <taxon>Sar</taxon>
        <taxon>Rhizaria</taxon>
        <taxon>Retaria</taxon>
        <taxon>Foraminifera</taxon>
        <taxon>Monothalamids</taxon>
        <taxon>Reticulomyxidae</taxon>
        <taxon>Reticulomyxa</taxon>
    </lineage>
</organism>
<dbReference type="Proteomes" id="UP000023152">
    <property type="component" value="Unassembled WGS sequence"/>
</dbReference>
<name>X6MTY1_RETFI</name>
<protein>
    <submittedName>
        <fullName evidence="2">Uncharacterized protein</fullName>
    </submittedName>
</protein>
<dbReference type="EMBL" id="ASPP01016669">
    <property type="protein sequence ID" value="ETO17418.1"/>
    <property type="molecule type" value="Genomic_DNA"/>
</dbReference>
<feature type="non-terminal residue" evidence="2">
    <location>
        <position position="193"/>
    </location>
</feature>
<comment type="caution">
    <text evidence="2">The sequence shown here is derived from an EMBL/GenBank/DDBJ whole genome shotgun (WGS) entry which is preliminary data.</text>
</comment>
<sequence length="193" mass="22292">MEESENPGETISPLDTWMNENDFDVSLKKKLLESGMTLAIRVLCEREKKRNSKQKQQQKMERKLSNELQLSTPQMLKLLTAVSKLNTQNGSDIKKVDTYSQISTSLKHNKKKTKTKRKLEKSAKQSIDQINKCMDDLIKKINTRREELIEECKQTKQETLDKCVDIDVHEIDCCELVEDIITFEDDAAIALSK</sequence>
<dbReference type="AlphaFoldDB" id="X6MTY1"/>
<proteinExistence type="predicted"/>
<evidence type="ECO:0000256" key="1">
    <source>
        <dbReference type="SAM" id="MobiDB-lite"/>
    </source>
</evidence>